<reference evidence="2" key="2">
    <citation type="submission" date="2020-01" db="EMBL/GenBank/DDBJ databases">
        <authorList>
            <consortium name="NCBI Pathogen Detection Project"/>
        </authorList>
    </citation>
    <scope>NUCLEOTIDE SEQUENCE</scope>
    <source>
        <strain evidence="2">OLC2673_Aeromonas</strain>
    </source>
</reference>
<dbReference type="EMBL" id="DACTUL010000014">
    <property type="protein sequence ID" value="HAT6344443.1"/>
    <property type="molecule type" value="Genomic_DNA"/>
</dbReference>
<dbReference type="AlphaFoldDB" id="A0AAD3UB56"/>
<keyword evidence="1" id="KW-0732">Signal</keyword>
<organism evidence="2 3">
    <name type="scientific">Aeromonas hydrophila</name>
    <dbReference type="NCBI Taxonomy" id="644"/>
    <lineage>
        <taxon>Bacteria</taxon>
        <taxon>Pseudomonadati</taxon>
        <taxon>Pseudomonadota</taxon>
        <taxon>Gammaproteobacteria</taxon>
        <taxon>Aeromonadales</taxon>
        <taxon>Aeromonadaceae</taxon>
        <taxon>Aeromonas</taxon>
    </lineage>
</organism>
<proteinExistence type="predicted"/>
<protein>
    <recommendedName>
        <fullName evidence="4">Glycoside hydrolase</fullName>
    </recommendedName>
</protein>
<comment type="caution">
    <text evidence="2">The sequence shown here is derived from an EMBL/GenBank/DDBJ whole genome shotgun (WGS) entry which is preliminary data.</text>
</comment>
<dbReference type="InterPro" id="IPR021459">
    <property type="entry name" value="GH101-related"/>
</dbReference>
<evidence type="ECO:0000313" key="2">
    <source>
        <dbReference type="EMBL" id="HAT6344443.1"/>
    </source>
</evidence>
<evidence type="ECO:0008006" key="4">
    <source>
        <dbReference type="Google" id="ProtNLM"/>
    </source>
</evidence>
<sequence>MNGLPIRAPALGWLLISLLAAPLAAAPLTLQGETQRYRIDPDTLAISVNQIPVSAGQPARQVDQLQQGEQQASWHWPAQDARVEVKLDGDDLLLTLVSDSPRQLAWFSLPKNQTHLSLAFGEGSRFSVRDSDWLGYVGDELAELNTHYDLKLPLWSQDAGKQTYSWILQTPYDNRLRFSRQGGRLQLSASHEFSSFNQQAPMVVRLSVGDDWLAGARRYRAWLQSEGAWQSLADKVARIPAGRRLIGASHVYLWGDDLLDRQDVKAWPALQAKLRQKPEWLQGFNSEEREALAAKAPEPWQQALIMAGLNRLIADQLPLPAQQGPQAQSKVLALRQQWVKSQFGEQLVAQERWGQGLSLPVIEALQQAGLRKLWLGTPQWTAALQQGYALTAAQRQGYLVGSYDSYDTAIAPGTNDSWLTAQLPPEIGKRCAIVEANGKPKPGFGGEGVYLNPGCTLPFAKSRMSELAKASGINSLFLDVDGTAMASNDYNPAHQQGSQAMIADRNARMSWVGERLGLVLGSEDGNALTSKPLLFAHGIQSWGFGWTDAAMRKQAKSPYYLGKWWPDEAPQVFFQPARLKPRYLKTVFNPADRLPLYQAVFHDSVLNSHHWLLDNLKFPGIKEERALLGLLYNTPPLVNLSRSTLASRLPELVRLDSQFGPLHEALWDKSLVGFRWRDGVGRVQETRFSDGSRLVANFGHSSIMIDGHKLPGCQMLVALKDKPVSVLKIQG</sequence>
<gene>
    <name evidence="2" type="ORF">JAJ28_002170</name>
</gene>
<evidence type="ECO:0000313" key="3">
    <source>
        <dbReference type="Proteomes" id="UP000859505"/>
    </source>
</evidence>
<name>A0AAD3UB56_AERHY</name>
<dbReference type="Pfam" id="PF11308">
    <property type="entry name" value="Glyco_hydro_129"/>
    <property type="match status" value="1"/>
</dbReference>
<reference evidence="2" key="1">
    <citation type="journal article" date="2018" name="Genome Biol.">
        <title>SKESA: strategic k-mer extension for scrupulous assemblies.</title>
        <authorList>
            <person name="Souvorov A."/>
            <person name="Agarwala R."/>
            <person name="Lipman D.J."/>
        </authorList>
    </citation>
    <scope>NUCLEOTIDE SEQUENCE</scope>
    <source>
        <strain evidence="2">OLC2673_Aeromonas</strain>
    </source>
</reference>
<feature type="signal peptide" evidence="1">
    <location>
        <begin position="1"/>
        <end position="25"/>
    </location>
</feature>
<dbReference type="Proteomes" id="UP000859505">
    <property type="component" value="Unassembled WGS sequence"/>
</dbReference>
<accession>A0AAD3UB56</accession>
<feature type="chain" id="PRO_5042061570" description="Glycoside hydrolase" evidence="1">
    <location>
        <begin position="26"/>
        <end position="731"/>
    </location>
</feature>
<evidence type="ECO:0000256" key="1">
    <source>
        <dbReference type="SAM" id="SignalP"/>
    </source>
</evidence>